<evidence type="ECO:0000313" key="5">
    <source>
        <dbReference type="Proteomes" id="UP001597361"/>
    </source>
</evidence>
<keyword evidence="5" id="KW-1185">Reference proteome</keyword>
<reference evidence="5" key="1">
    <citation type="journal article" date="2019" name="Int. J. Syst. Evol. Microbiol.">
        <title>The Global Catalogue of Microorganisms (GCM) 10K type strain sequencing project: providing services to taxonomists for standard genome sequencing and annotation.</title>
        <authorList>
            <consortium name="The Broad Institute Genomics Platform"/>
            <consortium name="The Broad Institute Genome Sequencing Center for Infectious Disease"/>
            <person name="Wu L."/>
            <person name="Ma J."/>
        </authorList>
    </citation>
    <scope>NUCLEOTIDE SEQUENCE [LARGE SCALE GENOMIC DNA]</scope>
    <source>
        <strain evidence="5">CGMCC 1.15180</strain>
    </source>
</reference>
<accession>A0ABW4VTN2</accession>
<sequence length="409" mass="45970">MSEAVIKEALKQRDFLKLEVCIKEDPNSFDTLLNYEKDSLIQGALKQKAFSLILVLMEKGLVITDVFELDKWMGSFIFTVLSNTPFLPNTNSFQNHRQRQTVENMEEMDEESLGFFRSFISVIENIDESVENQTMLELAISKNLPIPVLQVIVDSGCPANRIDHSENTLLFQKLSPQVGSWLIGQGLDVNHKNKGNVTPLEKAIDNDCIDLIKVLLENGADPQHKNKVGNSMFCFALVDKVSYEVFDLLCEYDAPDFGETNKTGGSLLFEFIHRISYVGDKGLQYLSRLLEMGADLNQICTTVYGEEKTPLEAGISKDFKVFEILLNHLPDDINQTDNDGNTLLHKVCAYDLNFDQAKAKELYQKVKLLLSKGADPGIRNTADKTATDLATTDNLKEKTVALLLKNQVM</sequence>
<evidence type="ECO:0000256" key="2">
    <source>
        <dbReference type="ARBA" id="ARBA00023043"/>
    </source>
</evidence>
<dbReference type="Proteomes" id="UP001597361">
    <property type="component" value="Unassembled WGS sequence"/>
</dbReference>
<evidence type="ECO:0000256" key="3">
    <source>
        <dbReference type="PROSITE-ProRule" id="PRU00023"/>
    </source>
</evidence>
<protein>
    <submittedName>
        <fullName evidence="4">Ankyrin repeat domain-containing protein</fullName>
    </submittedName>
</protein>
<organism evidence="4 5">
    <name type="scientific">Belliella marina</name>
    <dbReference type="NCBI Taxonomy" id="1644146"/>
    <lineage>
        <taxon>Bacteria</taxon>
        <taxon>Pseudomonadati</taxon>
        <taxon>Bacteroidota</taxon>
        <taxon>Cytophagia</taxon>
        <taxon>Cytophagales</taxon>
        <taxon>Cyclobacteriaceae</taxon>
        <taxon>Belliella</taxon>
    </lineage>
</organism>
<evidence type="ECO:0000256" key="1">
    <source>
        <dbReference type="ARBA" id="ARBA00022737"/>
    </source>
</evidence>
<dbReference type="PANTHER" id="PTHR24124:SF14">
    <property type="entry name" value="CHROMOSOME UNDETERMINED SCAFFOLD_25, WHOLE GENOME SHOTGUN SEQUENCE"/>
    <property type="match status" value="1"/>
</dbReference>
<dbReference type="InterPro" id="IPR002110">
    <property type="entry name" value="Ankyrin_rpt"/>
</dbReference>
<name>A0ABW4VTN2_9BACT</name>
<dbReference type="SUPFAM" id="SSF48403">
    <property type="entry name" value="Ankyrin repeat"/>
    <property type="match status" value="1"/>
</dbReference>
<dbReference type="Gene3D" id="1.25.40.20">
    <property type="entry name" value="Ankyrin repeat-containing domain"/>
    <property type="match status" value="2"/>
</dbReference>
<dbReference type="PANTHER" id="PTHR24124">
    <property type="entry name" value="ANKYRIN REPEAT FAMILY A"/>
    <property type="match status" value="1"/>
</dbReference>
<dbReference type="EMBL" id="JBHUHR010000045">
    <property type="protein sequence ID" value="MFD2036688.1"/>
    <property type="molecule type" value="Genomic_DNA"/>
</dbReference>
<keyword evidence="2 3" id="KW-0040">ANK repeat</keyword>
<dbReference type="SMART" id="SM00248">
    <property type="entry name" value="ANK"/>
    <property type="match status" value="4"/>
</dbReference>
<dbReference type="Pfam" id="PF13606">
    <property type="entry name" value="Ank_3"/>
    <property type="match status" value="1"/>
</dbReference>
<dbReference type="PROSITE" id="PS50088">
    <property type="entry name" value="ANK_REPEAT"/>
    <property type="match status" value="1"/>
</dbReference>
<gene>
    <name evidence="4" type="ORF">ACFSKL_17925</name>
</gene>
<dbReference type="Pfam" id="PF00023">
    <property type="entry name" value="Ank"/>
    <property type="match status" value="1"/>
</dbReference>
<feature type="repeat" description="ANK" evidence="3">
    <location>
        <begin position="195"/>
        <end position="227"/>
    </location>
</feature>
<dbReference type="RefSeq" id="WP_376887959.1">
    <property type="nucleotide sequence ID" value="NZ_JBHUHR010000045.1"/>
</dbReference>
<comment type="caution">
    <text evidence="4">The sequence shown here is derived from an EMBL/GenBank/DDBJ whole genome shotgun (WGS) entry which is preliminary data.</text>
</comment>
<evidence type="ECO:0000313" key="4">
    <source>
        <dbReference type="EMBL" id="MFD2036688.1"/>
    </source>
</evidence>
<dbReference type="InterPro" id="IPR036770">
    <property type="entry name" value="Ankyrin_rpt-contain_sf"/>
</dbReference>
<dbReference type="PROSITE" id="PS50297">
    <property type="entry name" value="ANK_REP_REGION"/>
    <property type="match status" value="1"/>
</dbReference>
<keyword evidence="1" id="KW-0677">Repeat</keyword>
<proteinExistence type="predicted"/>